<feature type="compositionally biased region" description="Polar residues" evidence="1">
    <location>
        <begin position="261"/>
        <end position="273"/>
    </location>
</feature>
<feature type="region of interest" description="Disordered" evidence="1">
    <location>
        <begin position="261"/>
        <end position="318"/>
    </location>
</feature>
<dbReference type="PATRIC" id="fig|66969.6.peg.3055"/>
<dbReference type="AlphaFoldDB" id="A0A0W1A093"/>
<dbReference type="STRING" id="66969.Lwal_2821"/>
<keyword evidence="4" id="KW-1185">Reference proteome</keyword>
<evidence type="ECO:0000313" key="4">
    <source>
        <dbReference type="Proteomes" id="UP000054729"/>
    </source>
</evidence>
<dbReference type="InterPro" id="IPR021055">
    <property type="entry name" value="T4BSS_IcmL/DotI"/>
</dbReference>
<dbReference type="EMBL" id="LNZB01000060">
    <property type="protein sequence ID" value="KTD74780.1"/>
    <property type="molecule type" value="Genomic_DNA"/>
</dbReference>
<reference evidence="3 4" key="1">
    <citation type="submission" date="2015-11" db="EMBL/GenBank/DDBJ databases">
        <title>Genomic analysis of 38 Legionella species identifies large and diverse effector repertoires.</title>
        <authorList>
            <person name="Burstein D."/>
            <person name="Amaro F."/>
            <person name="Zusman T."/>
            <person name="Lifshitz Z."/>
            <person name="Cohen O."/>
            <person name="Gilbert J.A."/>
            <person name="Pupko T."/>
            <person name="Shuman H.A."/>
            <person name="Segal G."/>
        </authorList>
    </citation>
    <scope>NUCLEOTIDE SEQUENCE [LARGE SCALE GENOMIC DNA]</scope>
    <source>
        <strain evidence="3 4">ATCC 51914</strain>
    </source>
</reference>
<dbReference type="CDD" id="cd16385">
    <property type="entry name" value="IcmL"/>
    <property type="match status" value="1"/>
</dbReference>
<feature type="chain" id="PRO_5006919250" evidence="2">
    <location>
        <begin position="21"/>
        <end position="318"/>
    </location>
</feature>
<organism evidence="3 4">
    <name type="scientific">Legionella waltersii</name>
    <dbReference type="NCBI Taxonomy" id="66969"/>
    <lineage>
        <taxon>Bacteria</taxon>
        <taxon>Pseudomonadati</taxon>
        <taxon>Pseudomonadota</taxon>
        <taxon>Gammaproteobacteria</taxon>
        <taxon>Legionellales</taxon>
        <taxon>Legionellaceae</taxon>
        <taxon>Legionella</taxon>
    </lineage>
</organism>
<dbReference type="RefSeq" id="WP_058481440.1">
    <property type="nucleotide sequence ID" value="NZ_CAAAIQ010000012.1"/>
</dbReference>
<evidence type="ECO:0000256" key="2">
    <source>
        <dbReference type="SAM" id="SignalP"/>
    </source>
</evidence>
<dbReference type="OrthoDB" id="5653338at2"/>
<feature type="region of interest" description="Disordered" evidence="1">
    <location>
        <begin position="24"/>
        <end position="122"/>
    </location>
</feature>
<evidence type="ECO:0000313" key="3">
    <source>
        <dbReference type="EMBL" id="KTD74780.1"/>
    </source>
</evidence>
<gene>
    <name evidence="3" type="ORF">Lwal_2821</name>
</gene>
<sequence length="318" mass="33848">MKKTLLWGTLIALICTQAHSDATQQTNPVQQPDAATSNNNQGNTTPTTGTTPSTATPQQNPNSEQMQPSTQQSNTNTTTGTAQQNTTNQQQPTTNQANQQNQATPQSTTTQTPTPQTPPVIDCNYKIPADTKTIDQTLLLTWSQAATTQAFDFNPDSLDAQMQKLQACFTDQGWLGFNSALQKSGNIEAIKTQKLHVSSQIDGQALITDSQDGQWKVNVPLQVVYQNDKEKVTQLLTVSLTIGRKKTGDLGINQMIATPRTASAAQQNTTGNPSGAPNTATPSNTPTNGTGQTNTSSTDPTVNTTTNSGTPNTTTQGQ</sequence>
<keyword evidence="2" id="KW-0732">Signal</keyword>
<name>A0A0W1A093_9GAMM</name>
<protein>
    <submittedName>
        <fullName evidence="3">IcmL-like protein</fullName>
    </submittedName>
</protein>
<feature type="compositionally biased region" description="Low complexity" evidence="1">
    <location>
        <begin position="36"/>
        <end position="59"/>
    </location>
</feature>
<evidence type="ECO:0000256" key="1">
    <source>
        <dbReference type="SAM" id="MobiDB-lite"/>
    </source>
</evidence>
<dbReference type="Proteomes" id="UP000054729">
    <property type="component" value="Unassembled WGS sequence"/>
</dbReference>
<accession>A0A0W1A093</accession>
<feature type="signal peptide" evidence="2">
    <location>
        <begin position="1"/>
        <end position="20"/>
    </location>
</feature>
<feature type="compositionally biased region" description="Low complexity" evidence="1">
    <location>
        <begin position="275"/>
        <end position="318"/>
    </location>
</feature>
<comment type="caution">
    <text evidence="3">The sequence shown here is derived from an EMBL/GenBank/DDBJ whole genome shotgun (WGS) entry which is preliminary data.</text>
</comment>
<dbReference type="Pfam" id="PF11393">
    <property type="entry name" value="T4BSS_DotI_IcmL"/>
    <property type="match status" value="1"/>
</dbReference>
<feature type="compositionally biased region" description="Polar residues" evidence="1">
    <location>
        <begin position="24"/>
        <end position="35"/>
    </location>
</feature>
<feature type="compositionally biased region" description="Low complexity" evidence="1">
    <location>
        <begin position="67"/>
        <end position="114"/>
    </location>
</feature>
<proteinExistence type="predicted"/>